<evidence type="ECO:0000256" key="1">
    <source>
        <dbReference type="ARBA" id="ARBA00005594"/>
    </source>
</evidence>
<dbReference type="Pfam" id="PF08264">
    <property type="entry name" value="Anticodon_1"/>
    <property type="match status" value="1"/>
</dbReference>
<feature type="compositionally biased region" description="Polar residues" evidence="9">
    <location>
        <begin position="653"/>
        <end position="663"/>
    </location>
</feature>
<dbReference type="GO" id="GO:0006438">
    <property type="term" value="P:valyl-tRNA aminoacylation"/>
    <property type="evidence" value="ECO:0007669"/>
    <property type="project" value="InterPro"/>
</dbReference>
<dbReference type="PANTHER" id="PTHR11946:SF109">
    <property type="entry name" value="VALINE--TRNA LIGASE"/>
    <property type="match status" value="1"/>
</dbReference>
<sequence length="749" mass="82864">MLGDTAVAVHPEDPSTCTTVVSFIRSSPTREMRVVADSFVEREFGTGAVKITPAHDANDFECGIRNNLAFITVIGEDGRIADNCGEFSAFAPLVLRANGQQLSRLVLRIQPPALVAGHQALLGLAAADSTSLFTLNSKIRTWTVADEIDRARQCQQAKIIPMAFLSAARRPALRSLRLTQLLKDAISTLRRATTGVQGYRFFCPNKQCGKLYAMCFMCLGEFGFKLPETRGCRIELAARWINGFVGHHRLLQFLAVRLLRCVPGVLEARLKGPRIRRRLDQAHAVHLLRHGACDWPHPFMPFITEELWQRLPRHPPTPLFSEPPACVLLSSLRLASFTAIVKAEHCETEVDQLIKIIKAVRSLRGEYQLTGRQRTRAILVTADSELAALVQREQETIVQPLPTALHHRVQQQSRAGRLASRLDTLDKQVAKLREQLDAPAGSASMPEAVRAANRDKLEKLLTERAKLAESAVVSGGQRRHQAADSPWPDKQTRDRLINCNNMPNGNAEFVATFDSSNPNDAIFDLIGLCHRLQPGVHCARDQWISLAISRLLPAVVAMATNSRHSSIGRCQFVDFARMLNGYLATRTFSGRRVAQCCRCGCCKSSSTVQQPSLRAHVADNVVPNHDHSSGAVQSSVLTPATEESRATACRQPRPSNRMRNFQRSGEGADIQMQLLRLPVVAAHAEAEQPHWLPAAARLPASSNRWKAGVQRRVAEPVAWRLRARRSRQGQAAVVCLPRLEAREGRQSGG</sequence>
<protein>
    <recommendedName>
        <fullName evidence="2">valine--tRNA ligase</fullName>
        <ecNumber evidence="2">6.1.1.9</ecNumber>
    </recommendedName>
    <alternativeName>
        <fullName evidence="8">Valyl-tRNA synthetase</fullName>
    </alternativeName>
</protein>
<keyword evidence="5" id="KW-0067">ATP-binding</keyword>
<dbReference type="PANTHER" id="PTHR11946">
    <property type="entry name" value="VALYL-TRNA SYNTHETASES"/>
    <property type="match status" value="1"/>
</dbReference>
<reference evidence="12" key="1">
    <citation type="submission" date="2016-11" db="UniProtKB">
        <authorList>
            <consortium name="WormBaseParasite"/>
        </authorList>
    </citation>
    <scope>IDENTIFICATION</scope>
</reference>
<evidence type="ECO:0000256" key="5">
    <source>
        <dbReference type="ARBA" id="ARBA00022840"/>
    </source>
</evidence>
<evidence type="ECO:0000313" key="12">
    <source>
        <dbReference type="WBParaSite" id="maker-unitig_31166-snap-gene-0.3-mRNA-1"/>
    </source>
</evidence>
<dbReference type="InterPro" id="IPR002303">
    <property type="entry name" value="Valyl-tRNA_ligase"/>
</dbReference>
<dbReference type="InterPro" id="IPR009008">
    <property type="entry name" value="Val/Leu/Ile-tRNA-synth_edit"/>
</dbReference>
<dbReference type="InterPro" id="IPR009080">
    <property type="entry name" value="tRNAsynth_Ia_anticodon-bd"/>
</dbReference>
<keyword evidence="6" id="KW-0648">Protein biosynthesis</keyword>
<name>A0A1I8FE26_9PLAT</name>
<dbReference type="WBParaSite" id="maker-unitig_31166-snap-gene-0.3-mRNA-1">
    <property type="protein sequence ID" value="maker-unitig_31166-snap-gene-0.3-mRNA-1"/>
    <property type="gene ID" value="maker-unitig_31166-snap-gene-0.3"/>
</dbReference>
<feature type="region of interest" description="Disordered" evidence="9">
    <location>
        <begin position="471"/>
        <end position="492"/>
    </location>
</feature>
<dbReference type="InterPro" id="IPR013155">
    <property type="entry name" value="M/V/L/I-tRNA-synth_anticd-bd"/>
</dbReference>
<evidence type="ECO:0000256" key="4">
    <source>
        <dbReference type="ARBA" id="ARBA00022741"/>
    </source>
</evidence>
<keyword evidence="4" id="KW-0547">Nucleotide-binding</keyword>
<evidence type="ECO:0000259" key="10">
    <source>
        <dbReference type="Pfam" id="PF08264"/>
    </source>
</evidence>
<dbReference type="AlphaFoldDB" id="A0A1I8FE26"/>
<dbReference type="SUPFAM" id="SSF50677">
    <property type="entry name" value="ValRS/IleRS/LeuRS editing domain"/>
    <property type="match status" value="1"/>
</dbReference>
<dbReference type="GO" id="GO:0005524">
    <property type="term" value="F:ATP binding"/>
    <property type="evidence" value="ECO:0007669"/>
    <property type="project" value="UniProtKB-KW"/>
</dbReference>
<evidence type="ECO:0000313" key="11">
    <source>
        <dbReference type="Proteomes" id="UP000095280"/>
    </source>
</evidence>
<evidence type="ECO:0000256" key="6">
    <source>
        <dbReference type="ARBA" id="ARBA00022917"/>
    </source>
</evidence>
<dbReference type="GO" id="GO:0002161">
    <property type="term" value="F:aminoacyl-tRNA deacylase activity"/>
    <property type="evidence" value="ECO:0007669"/>
    <property type="project" value="InterPro"/>
</dbReference>
<keyword evidence="11" id="KW-1185">Reference proteome</keyword>
<comment type="similarity">
    <text evidence="1">Belongs to the class-I aminoacyl-tRNA synthetase family.</text>
</comment>
<dbReference type="Gene3D" id="1.10.730.10">
    <property type="entry name" value="Isoleucyl-tRNA Synthetase, Domain 1"/>
    <property type="match status" value="1"/>
</dbReference>
<evidence type="ECO:0000256" key="2">
    <source>
        <dbReference type="ARBA" id="ARBA00013169"/>
    </source>
</evidence>
<proteinExistence type="inferred from homology"/>
<dbReference type="Proteomes" id="UP000095280">
    <property type="component" value="Unplaced"/>
</dbReference>
<evidence type="ECO:0000256" key="8">
    <source>
        <dbReference type="ARBA" id="ARBA00029936"/>
    </source>
</evidence>
<dbReference type="GO" id="GO:0004832">
    <property type="term" value="F:valine-tRNA ligase activity"/>
    <property type="evidence" value="ECO:0007669"/>
    <property type="project" value="UniProtKB-EC"/>
</dbReference>
<dbReference type="GO" id="GO:0005829">
    <property type="term" value="C:cytosol"/>
    <property type="evidence" value="ECO:0007669"/>
    <property type="project" value="TreeGrafter"/>
</dbReference>
<feature type="region of interest" description="Disordered" evidence="9">
    <location>
        <begin position="628"/>
        <end position="665"/>
    </location>
</feature>
<dbReference type="SUPFAM" id="SSF47323">
    <property type="entry name" value="Anticodon-binding domain of a subclass of class I aminoacyl-tRNA synthetases"/>
    <property type="match status" value="1"/>
</dbReference>
<organism evidence="11 12">
    <name type="scientific">Macrostomum lignano</name>
    <dbReference type="NCBI Taxonomy" id="282301"/>
    <lineage>
        <taxon>Eukaryota</taxon>
        <taxon>Metazoa</taxon>
        <taxon>Spiralia</taxon>
        <taxon>Lophotrochozoa</taxon>
        <taxon>Platyhelminthes</taxon>
        <taxon>Rhabditophora</taxon>
        <taxon>Macrostomorpha</taxon>
        <taxon>Macrostomida</taxon>
        <taxon>Macrostomidae</taxon>
        <taxon>Macrostomum</taxon>
    </lineage>
</organism>
<evidence type="ECO:0000256" key="3">
    <source>
        <dbReference type="ARBA" id="ARBA00022598"/>
    </source>
</evidence>
<feature type="domain" description="Methionyl/Valyl/Leucyl/Isoleucyl-tRNA synthetase anticodon-binding" evidence="10">
    <location>
        <begin position="295"/>
        <end position="377"/>
    </location>
</feature>
<evidence type="ECO:0000256" key="7">
    <source>
        <dbReference type="ARBA" id="ARBA00023146"/>
    </source>
</evidence>
<accession>A0A1I8FE26</accession>
<keyword evidence="7" id="KW-0030">Aminoacyl-tRNA synthetase</keyword>
<evidence type="ECO:0000256" key="9">
    <source>
        <dbReference type="SAM" id="MobiDB-lite"/>
    </source>
</evidence>
<keyword evidence="3" id="KW-0436">Ligase</keyword>
<dbReference type="EC" id="6.1.1.9" evidence="2"/>
<dbReference type="Gene3D" id="3.90.740.10">
    <property type="entry name" value="Valyl/Leucyl/Isoleucyl-tRNA synthetase, editing domain"/>
    <property type="match status" value="1"/>
</dbReference>